<accession>A0A098VQZ3</accession>
<evidence type="ECO:0000313" key="9">
    <source>
        <dbReference type="Proteomes" id="UP000029725"/>
    </source>
</evidence>
<evidence type="ECO:0000256" key="2">
    <source>
        <dbReference type="ARBA" id="ARBA00022552"/>
    </source>
</evidence>
<dbReference type="InterPro" id="IPR045161">
    <property type="entry name" value="Utp18"/>
</dbReference>
<evidence type="ECO:0000313" key="8">
    <source>
        <dbReference type="EMBL" id="KGG51432.1"/>
    </source>
</evidence>
<comment type="subcellular location">
    <subcellularLocation>
        <location evidence="1">Nucleus</location>
        <location evidence="1">Nucleolus</location>
    </subcellularLocation>
</comment>
<dbReference type="NCBIfam" id="TIGR00049">
    <property type="entry name" value="iron-sulfur cluster assembly accessory protein"/>
    <property type="match status" value="1"/>
</dbReference>
<dbReference type="Proteomes" id="UP000029725">
    <property type="component" value="Unassembled WGS sequence"/>
</dbReference>
<dbReference type="PANTHER" id="PTHR18359">
    <property type="entry name" value="WD-REPEAT PROTEIN-RELATED"/>
    <property type="match status" value="1"/>
</dbReference>
<dbReference type="AlphaFoldDB" id="A0A098VQZ3"/>
<keyword evidence="4" id="KW-0677">Repeat</keyword>
<proteinExistence type="predicted"/>
<keyword evidence="5" id="KW-0539">Nucleus</keyword>
<dbReference type="Gene3D" id="2.60.300.12">
    <property type="entry name" value="HesB-like domain"/>
    <property type="match status" value="1"/>
</dbReference>
<dbReference type="GO" id="GO:0006364">
    <property type="term" value="P:rRNA processing"/>
    <property type="evidence" value="ECO:0007669"/>
    <property type="project" value="UniProtKB-KW"/>
</dbReference>
<sequence>MSFVIDKRPSNEHLQTRDTAALDSKAAIKKSPNSSEVAWHDSDDDSISVNLNSQAQLKKLRRPEDLEADENPMMSGSIDGSKYQSRLRDQFEKINPKPKWVKPTFADTNIFEGASQLSDDEDGELDCIHAFLSKKKGNAKMSSPKMPVKNSTNISNIKYCGNITQCVTSTLSIDWNPITGASILTGGDKDKTIRLFSLSNASFSEEEDFDSKISSTMKPQLLGSEIELQAFPIKCVKWMPSCSSAFVSGMKRHFYIVDLESQTAIPHSSFGRHAGIFKGDDPSMIGTVVSISKNFIAIGEGNGYVAIMDSTSLSLVTRIKTGDDSGVVAVEWDPISPHPTLWTLEGNKTGSTLSQWDLRAICSESLSSGRGNCINRIPLHSSGLKGTSLCISPSGANIAVGTDSGITSILGAKGMDGGNPLYKSKPSILKEIESLRTPIDSISWSYDENEHLSFSSSHEKGSARISSILHGASGSISAKTLQGWPSPSMMPALGAVTSKPSAVARIRELQTQFDDGKPPILKIGIRSKGCSGNSYNLSWIFDIASESKGTEIIEQDGIKIAIEPRALISIIGSEVEWVEDKLSSQFLFANPNVKETCGCGQSFTIDEKNFE</sequence>
<feature type="domain" description="Core" evidence="7">
    <location>
        <begin position="499"/>
        <end position="600"/>
    </location>
</feature>
<dbReference type="PANTHER" id="PTHR18359:SF0">
    <property type="entry name" value="U3 SMALL NUCLEOLAR RNA-ASSOCIATED PROTEIN 18 HOMOLOG"/>
    <property type="match status" value="1"/>
</dbReference>
<feature type="compositionally biased region" description="Basic and acidic residues" evidence="6">
    <location>
        <begin position="1"/>
        <end position="16"/>
    </location>
</feature>
<dbReference type="GeneID" id="25259683"/>
<dbReference type="RefSeq" id="XP_013237859.1">
    <property type="nucleotide sequence ID" value="XM_013382405.1"/>
</dbReference>
<dbReference type="GO" id="GO:0032040">
    <property type="term" value="C:small-subunit processome"/>
    <property type="evidence" value="ECO:0007669"/>
    <property type="project" value="TreeGrafter"/>
</dbReference>
<evidence type="ECO:0000256" key="3">
    <source>
        <dbReference type="ARBA" id="ARBA00022574"/>
    </source>
</evidence>
<keyword evidence="3" id="KW-0853">WD repeat</keyword>
<keyword evidence="2" id="KW-0698">rRNA processing</keyword>
<dbReference type="SUPFAM" id="SSF89360">
    <property type="entry name" value="HesB-like domain"/>
    <property type="match status" value="1"/>
</dbReference>
<dbReference type="GO" id="GO:0034388">
    <property type="term" value="C:Pwp2p-containing subcomplex of 90S preribosome"/>
    <property type="evidence" value="ECO:0007669"/>
    <property type="project" value="TreeGrafter"/>
</dbReference>
<protein>
    <submittedName>
        <fullName evidence="8">Iron-sulfur assembly protein 1</fullName>
    </submittedName>
</protein>
<dbReference type="InterPro" id="IPR036322">
    <property type="entry name" value="WD40_repeat_dom_sf"/>
</dbReference>
<feature type="region of interest" description="Disordered" evidence="6">
    <location>
        <begin position="1"/>
        <end position="80"/>
    </location>
</feature>
<organism evidence="8 9">
    <name type="scientific">Mitosporidium daphniae</name>
    <dbReference type="NCBI Taxonomy" id="1485682"/>
    <lineage>
        <taxon>Eukaryota</taxon>
        <taxon>Fungi</taxon>
        <taxon>Fungi incertae sedis</taxon>
        <taxon>Microsporidia</taxon>
        <taxon>Mitosporidium</taxon>
    </lineage>
</organism>
<dbReference type="GO" id="GO:0016226">
    <property type="term" value="P:iron-sulfur cluster assembly"/>
    <property type="evidence" value="ECO:0007669"/>
    <property type="project" value="InterPro"/>
</dbReference>
<dbReference type="InterPro" id="IPR015943">
    <property type="entry name" value="WD40/YVTN_repeat-like_dom_sf"/>
</dbReference>
<dbReference type="Gene3D" id="2.130.10.10">
    <property type="entry name" value="YVTN repeat-like/Quinoprotein amine dehydrogenase"/>
    <property type="match status" value="1"/>
</dbReference>
<dbReference type="InterPro" id="IPR017870">
    <property type="entry name" value="FeS_cluster_insertion_CS"/>
</dbReference>
<dbReference type="InterPro" id="IPR035903">
    <property type="entry name" value="HesB-like_dom_sf"/>
</dbReference>
<dbReference type="InterPro" id="IPR000361">
    <property type="entry name" value="ATAP_core_dom"/>
</dbReference>
<dbReference type="VEuPathDB" id="MicrosporidiaDB:DI09_35p200"/>
<evidence type="ECO:0000256" key="4">
    <source>
        <dbReference type="ARBA" id="ARBA00022737"/>
    </source>
</evidence>
<dbReference type="EMBL" id="JMKJ01000288">
    <property type="protein sequence ID" value="KGG51432.1"/>
    <property type="molecule type" value="Genomic_DNA"/>
</dbReference>
<comment type="caution">
    <text evidence="8">The sequence shown here is derived from an EMBL/GenBank/DDBJ whole genome shotgun (WGS) entry which is preliminary data.</text>
</comment>
<evidence type="ECO:0000256" key="5">
    <source>
        <dbReference type="ARBA" id="ARBA00023242"/>
    </source>
</evidence>
<name>A0A098VQZ3_9MICR</name>
<reference evidence="8 9" key="1">
    <citation type="submission" date="2014-04" db="EMBL/GenBank/DDBJ databases">
        <title>A new species of microsporidia sheds light on the evolution of extreme parasitism.</title>
        <authorList>
            <person name="Haag K.L."/>
            <person name="James T.Y."/>
            <person name="Larsson R."/>
            <person name="Schaer T.M."/>
            <person name="Refardt D."/>
            <person name="Pombert J.-F."/>
            <person name="Ebert D."/>
        </authorList>
    </citation>
    <scope>NUCLEOTIDE SEQUENCE [LARGE SCALE GENOMIC DNA]</scope>
    <source>
        <strain evidence="8 9">UGP3</strain>
        <tissue evidence="8">Spores</tissue>
    </source>
</reference>
<dbReference type="Pfam" id="PF01521">
    <property type="entry name" value="Fe-S_biosyn"/>
    <property type="match status" value="1"/>
</dbReference>
<evidence type="ECO:0000259" key="7">
    <source>
        <dbReference type="Pfam" id="PF01521"/>
    </source>
</evidence>
<dbReference type="HOGENOM" id="CLU_446940_0_0_1"/>
<feature type="compositionally biased region" description="Polar residues" evidence="6">
    <location>
        <begin position="47"/>
        <end position="56"/>
    </location>
</feature>
<gene>
    <name evidence="8" type="ORF">DI09_35p200</name>
</gene>
<evidence type="ECO:0000256" key="1">
    <source>
        <dbReference type="ARBA" id="ARBA00004604"/>
    </source>
</evidence>
<dbReference type="InterPro" id="IPR016092">
    <property type="entry name" value="ATAP"/>
</dbReference>
<dbReference type="PROSITE" id="PS01152">
    <property type="entry name" value="HESB"/>
    <property type="match status" value="1"/>
</dbReference>
<dbReference type="SUPFAM" id="SSF50978">
    <property type="entry name" value="WD40 repeat-like"/>
    <property type="match status" value="1"/>
</dbReference>
<dbReference type="OrthoDB" id="333486at2759"/>
<dbReference type="GO" id="GO:0051536">
    <property type="term" value="F:iron-sulfur cluster binding"/>
    <property type="evidence" value="ECO:0007669"/>
    <property type="project" value="InterPro"/>
</dbReference>
<keyword evidence="9" id="KW-1185">Reference proteome</keyword>
<evidence type="ECO:0000256" key="6">
    <source>
        <dbReference type="SAM" id="MobiDB-lite"/>
    </source>
</evidence>